<evidence type="ECO:0000256" key="1">
    <source>
        <dbReference type="SAM" id="MobiDB-lite"/>
    </source>
</evidence>
<organism evidence="2 3">
    <name type="scientific">Goodfellowiella coeruleoviolacea</name>
    <dbReference type="NCBI Taxonomy" id="334858"/>
    <lineage>
        <taxon>Bacteria</taxon>
        <taxon>Bacillati</taxon>
        <taxon>Actinomycetota</taxon>
        <taxon>Actinomycetes</taxon>
        <taxon>Pseudonocardiales</taxon>
        <taxon>Pseudonocardiaceae</taxon>
        <taxon>Goodfellowiella</taxon>
    </lineage>
</organism>
<dbReference type="EMBL" id="JAMTCK010000027">
    <property type="protein sequence ID" value="MCP2170207.1"/>
    <property type="molecule type" value="Genomic_DNA"/>
</dbReference>
<evidence type="ECO:0000313" key="3">
    <source>
        <dbReference type="Proteomes" id="UP001206128"/>
    </source>
</evidence>
<proteinExistence type="predicted"/>
<dbReference type="Proteomes" id="UP001206128">
    <property type="component" value="Unassembled WGS sequence"/>
</dbReference>
<evidence type="ECO:0000313" key="2">
    <source>
        <dbReference type="EMBL" id="MCP2170207.1"/>
    </source>
</evidence>
<protein>
    <submittedName>
        <fullName evidence="2">Uncharacterized protein</fullName>
    </submittedName>
</protein>
<keyword evidence="3" id="KW-1185">Reference proteome</keyword>
<dbReference type="RefSeq" id="WP_253780211.1">
    <property type="nucleotide sequence ID" value="NZ_JAMTCK010000027.1"/>
</dbReference>
<name>A0AAE3GL18_9PSEU</name>
<feature type="region of interest" description="Disordered" evidence="1">
    <location>
        <begin position="69"/>
        <end position="90"/>
    </location>
</feature>
<sequence>MNDKFELPPRRRLPDEIRQRMRTRVWEGLGEPDQRPRWTVTVRGRAPIAVAAAVVVLVAGGVTLLQSVQGGGGQPTAGGQATTTRPSQQLGPLLVPGVAQSAVDKCQAVAFAQTTPGDYAEPDRWRPRFSVSLPGREVAVFDAAGPVFCELTRTTVTVSPAVAAPQVLDVSAPASAARVTSLFQTANHTLAGTVDSQVTGLELGLANADGSNGVLGRAALMDGVFVANLPLSERGAAQGGRLLLSATTPTGTLTGSGPVPDGRVWQGTTVDVWPSGDSDPTSRRNQLDRCLDRALVNGLPGTDAEGWQPGARVGSAADQEGVLVAHRDDGQLVACALADQHGAELQLATRIFAPDRTANPDVPVTAVDLSWRFLTVWGAVGPRVARVELVGENTTATGEVVDGTFAVQLAGVTDAAGWETRNVLRAFDAAGNLLYEGTPVIRR</sequence>
<comment type="caution">
    <text evidence="2">The sequence shown here is derived from an EMBL/GenBank/DDBJ whole genome shotgun (WGS) entry which is preliminary data.</text>
</comment>
<accession>A0AAE3GL18</accession>
<gene>
    <name evidence="2" type="ORF">LX83_007098</name>
</gene>
<dbReference type="AlphaFoldDB" id="A0AAE3GL18"/>
<reference evidence="2" key="1">
    <citation type="submission" date="2022-06" db="EMBL/GenBank/DDBJ databases">
        <title>Genomic Encyclopedia of Archaeal and Bacterial Type Strains, Phase II (KMG-II): from individual species to whole genera.</title>
        <authorList>
            <person name="Goeker M."/>
        </authorList>
    </citation>
    <scope>NUCLEOTIDE SEQUENCE</scope>
    <source>
        <strain evidence="2">DSM 43935</strain>
    </source>
</reference>